<evidence type="ECO:0000313" key="1">
    <source>
        <dbReference type="EMBL" id="KAF2137891.1"/>
    </source>
</evidence>
<protein>
    <submittedName>
        <fullName evidence="1">Uncharacterized protein</fullName>
    </submittedName>
</protein>
<dbReference type="EMBL" id="ML995499">
    <property type="protein sequence ID" value="KAF2137891.1"/>
    <property type="molecule type" value="Genomic_DNA"/>
</dbReference>
<gene>
    <name evidence="1" type="ORF">K452DRAFT_96534</name>
</gene>
<accession>A0A6A6B562</accession>
<dbReference type="RefSeq" id="XP_033393606.1">
    <property type="nucleotide sequence ID" value="XM_033547363.1"/>
</dbReference>
<keyword evidence="2" id="KW-1185">Reference proteome</keyword>
<sequence length="133" mass="13696">MPGHGPERCLMVTSSVVVVVPGCVRGPADSSLSALASAKPSMPTTAASLTAMSASTSLCLDVRWDAHLIVLSGILTGSDTSSICVPLKYRTQVGVPTIVPGSILWLGVGFAFLRQVLFLTPLSLARSSQTAPS</sequence>
<dbReference type="AlphaFoldDB" id="A0A6A6B562"/>
<proteinExistence type="predicted"/>
<evidence type="ECO:0000313" key="2">
    <source>
        <dbReference type="Proteomes" id="UP000799438"/>
    </source>
</evidence>
<dbReference type="GeneID" id="54304870"/>
<dbReference type="Proteomes" id="UP000799438">
    <property type="component" value="Unassembled WGS sequence"/>
</dbReference>
<reference evidence="1" key="1">
    <citation type="journal article" date="2020" name="Stud. Mycol.">
        <title>101 Dothideomycetes genomes: a test case for predicting lifestyles and emergence of pathogens.</title>
        <authorList>
            <person name="Haridas S."/>
            <person name="Albert R."/>
            <person name="Binder M."/>
            <person name="Bloem J."/>
            <person name="Labutti K."/>
            <person name="Salamov A."/>
            <person name="Andreopoulos B."/>
            <person name="Baker S."/>
            <person name="Barry K."/>
            <person name="Bills G."/>
            <person name="Bluhm B."/>
            <person name="Cannon C."/>
            <person name="Castanera R."/>
            <person name="Culley D."/>
            <person name="Daum C."/>
            <person name="Ezra D."/>
            <person name="Gonzalez J."/>
            <person name="Henrissat B."/>
            <person name="Kuo A."/>
            <person name="Liang C."/>
            <person name="Lipzen A."/>
            <person name="Lutzoni F."/>
            <person name="Magnuson J."/>
            <person name="Mondo S."/>
            <person name="Nolan M."/>
            <person name="Ohm R."/>
            <person name="Pangilinan J."/>
            <person name="Park H.-J."/>
            <person name="Ramirez L."/>
            <person name="Alfaro M."/>
            <person name="Sun H."/>
            <person name="Tritt A."/>
            <person name="Yoshinaga Y."/>
            <person name="Zwiers L.-H."/>
            <person name="Turgeon B."/>
            <person name="Goodwin S."/>
            <person name="Spatafora J."/>
            <person name="Crous P."/>
            <person name="Grigoriev I."/>
        </authorList>
    </citation>
    <scope>NUCLEOTIDE SEQUENCE</scope>
    <source>
        <strain evidence="1">CBS 121167</strain>
    </source>
</reference>
<name>A0A6A6B562_9PEZI</name>
<organism evidence="1 2">
    <name type="scientific">Aplosporella prunicola CBS 121167</name>
    <dbReference type="NCBI Taxonomy" id="1176127"/>
    <lineage>
        <taxon>Eukaryota</taxon>
        <taxon>Fungi</taxon>
        <taxon>Dikarya</taxon>
        <taxon>Ascomycota</taxon>
        <taxon>Pezizomycotina</taxon>
        <taxon>Dothideomycetes</taxon>
        <taxon>Dothideomycetes incertae sedis</taxon>
        <taxon>Botryosphaeriales</taxon>
        <taxon>Aplosporellaceae</taxon>
        <taxon>Aplosporella</taxon>
    </lineage>
</organism>